<dbReference type="PANTHER" id="PTHR43668:SF2">
    <property type="entry name" value="ALLANTOINASE"/>
    <property type="match status" value="1"/>
</dbReference>
<dbReference type="GO" id="GO:0004038">
    <property type="term" value="F:allantoinase activity"/>
    <property type="evidence" value="ECO:0007669"/>
    <property type="project" value="TreeGrafter"/>
</dbReference>
<evidence type="ECO:0000313" key="3">
    <source>
        <dbReference type="EMBL" id="RMB59548.1"/>
    </source>
</evidence>
<keyword evidence="1" id="KW-0665">Pyrimidine biosynthesis</keyword>
<dbReference type="AlphaFoldDB" id="A0A3M0G4Q4"/>
<reference evidence="3 4" key="1">
    <citation type="submission" date="2018-10" db="EMBL/GenBank/DDBJ databases">
        <title>Dokdonia luteus sp. nov., isolated from sea water.</title>
        <authorList>
            <person name="Zhou L.Y."/>
            <person name="Du Z.J."/>
        </authorList>
    </citation>
    <scope>NUCLEOTIDE SEQUENCE [LARGE SCALE GENOMIC DNA]</scope>
    <source>
        <strain evidence="3 4">SH27</strain>
    </source>
</reference>
<dbReference type="SUPFAM" id="SSF51556">
    <property type="entry name" value="Metallo-dependent hydrolases"/>
    <property type="match status" value="1"/>
</dbReference>
<dbReference type="GO" id="GO:0006145">
    <property type="term" value="P:purine nucleobase catabolic process"/>
    <property type="evidence" value="ECO:0007669"/>
    <property type="project" value="TreeGrafter"/>
</dbReference>
<proteinExistence type="predicted"/>
<dbReference type="InterPro" id="IPR011059">
    <property type="entry name" value="Metal-dep_hydrolase_composite"/>
</dbReference>
<comment type="caution">
    <text evidence="3">The sequence shown here is derived from an EMBL/GenBank/DDBJ whole genome shotgun (WGS) entry which is preliminary data.</text>
</comment>
<dbReference type="Proteomes" id="UP000281985">
    <property type="component" value="Unassembled WGS sequence"/>
</dbReference>
<organism evidence="3 4">
    <name type="scientific">Dokdonia sinensis</name>
    <dbReference type="NCBI Taxonomy" id="2479847"/>
    <lineage>
        <taxon>Bacteria</taxon>
        <taxon>Pseudomonadati</taxon>
        <taxon>Bacteroidota</taxon>
        <taxon>Flavobacteriia</taxon>
        <taxon>Flavobacteriales</taxon>
        <taxon>Flavobacteriaceae</taxon>
        <taxon>Dokdonia</taxon>
    </lineage>
</organism>
<dbReference type="PANTHER" id="PTHR43668">
    <property type="entry name" value="ALLANTOINASE"/>
    <property type="match status" value="1"/>
</dbReference>
<feature type="domain" description="Dihydroorotase catalytic" evidence="2">
    <location>
        <begin position="57"/>
        <end position="238"/>
    </location>
</feature>
<evidence type="ECO:0000313" key="4">
    <source>
        <dbReference type="Proteomes" id="UP000281985"/>
    </source>
</evidence>
<dbReference type="InterPro" id="IPR032466">
    <property type="entry name" value="Metal_Hydrolase"/>
</dbReference>
<dbReference type="EMBL" id="REFV01000006">
    <property type="protein sequence ID" value="RMB59548.1"/>
    <property type="molecule type" value="Genomic_DNA"/>
</dbReference>
<dbReference type="OrthoDB" id="9765462at2"/>
<keyword evidence="4" id="KW-1185">Reference proteome</keyword>
<name>A0A3M0G4Q4_9FLAO</name>
<dbReference type="InterPro" id="IPR004722">
    <property type="entry name" value="DHOase"/>
</dbReference>
<dbReference type="GO" id="GO:0006221">
    <property type="term" value="P:pyrimidine nucleotide biosynthetic process"/>
    <property type="evidence" value="ECO:0007669"/>
    <property type="project" value="UniProtKB-KW"/>
</dbReference>
<dbReference type="GO" id="GO:0005737">
    <property type="term" value="C:cytoplasm"/>
    <property type="evidence" value="ECO:0007669"/>
    <property type="project" value="TreeGrafter"/>
</dbReference>
<dbReference type="CDD" id="cd01317">
    <property type="entry name" value="DHOase_IIa"/>
    <property type="match status" value="1"/>
</dbReference>
<dbReference type="GO" id="GO:0004151">
    <property type="term" value="F:dihydroorotase activity"/>
    <property type="evidence" value="ECO:0007669"/>
    <property type="project" value="InterPro"/>
</dbReference>
<evidence type="ECO:0000259" key="2">
    <source>
        <dbReference type="Pfam" id="PF12890"/>
    </source>
</evidence>
<evidence type="ECO:0000256" key="1">
    <source>
        <dbReference type="ARBA" id="ARBA00022975"/>
    </source>
</evidence>
<accession>A0A3M0G4Q4</accession>
<dbReference type="Gene3D" id="2.30.40.10">
    <property type="entry name" value="Urease, subunit C, domain 1"/>
    <property type="match status" value="1"/>
</dbReference>
<sequence>MNALIKAATVIDSKSPHNGNVVDIRIKDGIITEIASTLTPSKNEKTITFDDLKVSSGWFDTSVSIGEPGYEERETIKNGLKVAALSGFTGIAVNPNTNPIIDTSADVAFMMHKSAGNATELFPIGALSRNSESVDLAELYDMQQSGAVAFGDYQKPVSNPNLLKIALQYTQGFDGLVLSFPQENDIAGKGQVNEGVMSTRIGLKGKPAIAESLQVARDLHILEYTGGKLHIPTISTKASVHLIADAKAKGLDVTSSAAIHNLFFTDDVLEDFNTNYKVTPPLRNQDDVEALIQGIKTGVIDFVTSDHNPLDVERKHVEFDNATYGTISQEATFGALLTLVSEKKAVKLLTQGRARFTNKEQSIVEGANANLTLFSIKGSYTFSESDIKSKSKNAAFLGAKLKGKVYGIVNNNQIILND</sequence>
<dbReference type="Gene3D" id="3.20.20.140">
    <property type="entry name" value="Metal-dependent hydrolases"/>
    <property type="match status" value="1"/>
</dbReference>
<dbReference type="InterPro" id="IPR024403">
    <property type="entry name" value="DHOase_cat"/>
</dbReference>
<dbReference type="Pfam" id="PF12890">
    <property type="entry name" value="DHOase"/>
    <property type="match status" value="1"/>
</dbReference>
<dbReference type="InterPro" id="IPR050138">
    <property type="entry name" value="DHOase/Allantoinase_Hydrolase"/>
</dbReference>
<dbReference type="GO" id="GO:0046872">
    <property type="term" value="F:metal ion binding"/>
    <property type="evidence" value="ECO:0007669"/>
    <property type="project" value="InterPro"/>
</dbReference>
<dbReference type="RefSeq" id="WP_121917186.1">
    <property type="nucleotide sequence ID" value="NZ_REFV01000006.1"/>
</dbReference>
<protein>
    <submittedName>
        <fullName evidence="3">Dihydroorotase</fullName>
    </submittedName>
</protein>
<dbReference type="SUPFAM" id="SSF51338">
    <property type="entry name" value="Composite domain of metallo-dependent hydrolases"/>
    <property type="match status" value="1"/>
</dbReference>
<gene>
    <name evidence="3" type="ORF">EAX61_08160</name>
</gene>